<organism evidence="1 2">
    <name type="scientific">Streptomyces liliiviolaceus</name>
    <dbReference type="NCBI Taxonomy" id="2823109"/>
    <lineage>
        <taxon>Bacteria</taxon>
        <taxon>Bacillati</taxon>
        <taxon>Actinomycetota</taxon>
        <taxon>Actinomycetes</taxon>
        <taxon>Kitasatosporales</taxon>
        <taxon>Streptomycetaceae</taxon>
        <taxon>Streptomyces</taxon>
    </lineage>
</organism>
<keyword evidence="2" id="KW-1185">Reference proteome</keyword>
<evidence type="ECO:0000313" key="2">
    <source>
        <dbReference type="Proteomes" id="UP000677413"/>
    </source>
</evidence>
<dbReference type="Proteomes" id="UP000677413">
    <property type="component" value="Unassembled WGS sequence"/>
</dbReference>
<dbReference type="EMBL" id="JAGPYQ010000001">
    <property type="protein sequence ID" value="MBQ0847652.1"/>
    <property type="molecule type" value="Genomic_DNA"/>
</dbReference>
<comment type="caution">
    <text evidence="1">The sequence shown here is derived from an EMBL/GenBank/DDBJ whole genome shotgun (WGS) entry which is preliminary data.</text>
</comment>
<reference evidence="1 2" key="1">
    <citation type="submission" date="2021-04" db="EMBL/GenBank/DDBJ databases">
        <authorList>
            <person name="Tang X."/>
            <person name="Zhou X."/>
            <person name="Chen X."/>
            <person name="Cernava T."/>
            <person name="Zhang C."/>
        </authorList>
    </citation>
    <scope>NUCLEOTIDE SEQUENCE [LARGE SCALE GENOMIC DNA]</scope>
    <source>
        <strain evidence="1 2">BH-SS-21</strain>
    </source>
</reference>
<sequence>MSGTLTLDELAVPLRALRLLSVDFGHLPAPSVHVTTIYPERVELAFYDDLSGFERWREALGVAPEAVTYQEQTDGRTGVLSASVDHAGATVLLIAYADVVTPALVGGAA</sequence>
<protein>
    <submittedName>
        <fullName evidence="1">Uncharacterized protein</fullName>
    </submittedName>
</protein>
<name>A0A940XNR6_9ACTN</name>
<dbReference type="RefSeq" id="WP_210881318.1">
    <property type="nucleotide sequence ID" value="NZ_JAGPYQ010000001.1"/>
</dbReference>
<proteinExistence type="predicted"/>
<accession>A0A940XNR6</accession>
<dbReference type="AlphaFoldDB" id="A0A940XNR6"/>
<evidence type="ECO:0000313" key="1">
    <source>
        <dbReference type="EMBL" id="MBQ0847652.1"/>
    </source>
</evidence>
<gene>
    <name evidence="1" type="ORF">J8N05_05400</name>
</gene>